<accession>A0A1K2IMV3</accession>
<protein>
    <submittedName>
        <fullName evidence="2">Peptidase family M23</fullName>
    </submittedName>
</protein>
<feature type="domain" description="M23ase beta-sheet core" evidence="1">
    <location>
        <begin position="96"/>
        <end position="195"/>
    </location>
</feature>
<sequence length="228" mass="25657">MSIYDFNGFLKNINSGPLRVLYTAIPNNKYVPLDLSESNKLLNAIDVSSSEKLGAYVNNHIKTNGAQVAFGGYLEVRNIYKRSNHFNKQAQEERNIHLGIDLWCTAETPIYAPLDATVHSFRNNTNYGDYGPTIILKHHISGIEFYTLYGHLSLASIQHLEVGQTFKQGNKIATLGKASVNGDYPPHLHFQVIKDIQDYQGDYPGVCSKTDFEFYKSNCPNPNLLLKL</sequence>
<dbReference type="GO" id="GO:0004222">
    <property type="term" value="F:metalloendopeptidase activity"/>
    <property type="evidence" value="ECO:0007669"/>
    <property type="project" value="TreeGrafter"/>
</dbReference>
<dbReference type="InterPro" id="IPR050570">
    <property type="entry name" value="Cell_wall_metabolism_enzyme"/>
</dbReference>
<dbReference type="Gene3D" id="2.70.70.10">
    <property type="entry name" value="Glucose Permease (Domain IIA)"/>
    <property type="match status" value="1"/>
</dbReference>
<name>A0A1K2IMV3_9FLAO</name>
<dbReference type="InterPro" id="IPR016047">
    <property type="entry name" value="M23ase_b-sheet_dom"/>
</dbReference>
<dbReference type="PANTHER" id="PTHR21666">
    <property type="entry name" value="PEPTIDASE-RELATED"/>
    <property type="match status" value="1"/>
</dbReference>
<dbReference type="SUPFAM" id="SSF51261">
    <property type="entry name" value="Duplicated hybrid motif"/>
    <property type="match status" value="1"/>
</dbReference>
<organism evidence="2 3">
    <name type="scientific">Flaviramulus basaltis</name>
    <dbReference type="NCBI Taxonomy" id="369401"/>
    <lineage>
        <taxon>Bacteria</taxon>
        <taxon>Pseudomonadati</taxon>
        <taxon>Bacteroidota</taxon>
        <taxon>Flavobacteriia</taxon>
        <taxon>Flavobacteriales</taxon>
        <taxon>Flavobacteriaceae</taxon>
        <taxon>Flaviramulus</taxon>
    </lineage>
</organism>
<keyword evidence="3" id="KW-1185">Reference proteome</keyword>
<dbReference type="PANTHER" id="PTHR21666:SF270">
    <property type="entry name" value="MUREIN HYDROLASE ACTIVATOR ENVC"/>
    <property type="match status" value="1"/>
</dbReference>
<evidence type="ECO:0000313" key="3">
    <source>
        <dbReference type="Proteomes" id="UP000182544"/>
    </source>
</evidence>
<reference evidence="2 3" key="1">
    <citation type="submission" date="2016-10" db="EMBL/GenBank/DDBJ databases">
        <authorList>
            <person name="de Groot N.N."/>
        </authorList>
    </citation>
    <scope>NUCLEOTIDE SEQUENCE [LARGE SCALE GENOMIC DNA]</scope>
    <source>
        <strain evidence="2 3">DSM 18180</strain>
    </source>
</reference>
<evidence type="ECO:0000259" key="1">
    <source>
        <dbReference type="Pfam" id="PF01551"/>
    </source>
</evidence>
<dbReference type="InterPro" id="IPR011055">
    <property type="entry name" value="Dup_hybrid_motif"/>
</dbReference>
<dbReference type="Proteomes" id="UP000182544">
    <property type="component" value="Unassembled WGS sequence"/>
</dbReference>
<dbReference type="Pfam" id="PF01551">
    <property type="entry name" value="Peptidase_M23"/>
    <property type="match status" value="1"/>
</dbReference>
<dbReference type="EMBL" id="FPKV01000002">
    <property type="protein sequence ID" value="SFZ93003.1"/>
    <property type="molecule type" value="Genomic_DNA"/>
</dbReference>
<dbReference type="OrthoDB" id="9801052at2"/>
<dbReference type="CDD" id="cd12797">
    <property type="entry name" value="M23_peptidase"/>
    <property type="match status" value="1"/>
</dbReference>
<dbReference type="STRING" id="369401.SAMN05428642_1021124"/>
<gene>
    <name evidence="2" type="ORF">SAMN05428642_1021124</name>
</gene>
<dbReference type="AlphaFoldDB" id="A0A1K2IMV3"/>
<dbReference type="RefSeq" id="WP_072402484.1">
    <property type="nucleotide sequence ID" value="NZ_FPKV01000002.1"/>
</dbReference>
<proteinExistence type="predicted"/>
<evidence type="ECO:0000313" key="2">
    <source>
        <dbReference type="EMBL" id="SFZ93003.1"/>
    </source>
</evidence>